<feature type="domain" description="3-hydroxyisobutyrate dehydrogenase-like NAD-binding" evidence="5">
    <location>
        <begin position="198"/>
        <end position="328"/>
    </location>
</feature>
<evidence type="ECO:0000256" key="2">
    <source>
        <dbReference type="ARBA" id="ARBA00023027"/>
    </source>
</evidence>
<dbReference type="PANTHER" id="PTHR22981">
    <property type="entry name" value="3-HYDROXYISOBUTYRATE DEHYDROGENASE-RELATED"/>
    <property type="match status" value="1"/>
</dbReference>
<evidence type="ECO:0000313" key="6">
    <source>
        <dbReference type="EMBL" id="PPQ97591.1"/>
    </source>
</evidence>
<dbReference type="STRING" id="231916.A0A409Y3S1"/>
<dbReference type="InParanoid" id="A0A409Y3S1"/>
<evidence type="ECO:0000256" key="3">
    <source>
        <dbReference type="PIRSR" id="PIRSR000103-1"/>
    </source>
</evidence>
<dbReference type="PANTHER" id="PTHR22981:SF81">
    <property type="entry name" value="DEHYDROGENASE, PUTATIVE-RELATED"/>
    <property type="match status" value="1"/>
</dbReference>
<dbReference type="PIRSF" id="PIRSF000103">
    <property type="entry name" value="HIBADH"/>
    <property type="match status" value="1"/>
</dbReference>
<organism evidence="6 7">
    <name type="scientific">Gymnopilus dilepis</name>
    <dbReference type="NCBI Taxonomy" id="231916"/>
    <lineage>
        <taxon>Eukaryota</taxon>
        <taxon>Fungi</taxon>
        <taxon>Dikarya</taxon>
        <taxon>Basidiomycota</taxon>
        <taxon>Agaricomycotina</taxon>
        <taxon>Agaricomycetes</taxon>
        <taxon>Agaricomycetidae</taxon>
        <taxon>Agaricales</taxon>
        <taxon>Agaricineae</taxon>
        <taxon>Hymenogastraceae</taxon>
        <taxon>Gymnopilus</taxon>
    </lineage>
</organism>
<evidence type="ECO:0000259" key="5">
    <source>
        <dbReference type="Pfam" id="PF14833"/>
    </source>
</evidence>
<feature type="active site" evidence="3">
    <location>
        <position position="202"/>
    </location>
</feature>
<dbReference type="InterPro" id="IPR008927">
    <property type="entry name" value="6-PGluconate_DH-like_C_sf"/>
</dbReference>
<keyword evidence="1" id="KW-0560">Oxidoreductase</keyword>
<dbReference type="OrthoDB" id="435038at2759"/>
<keyword evidence="7" id="KW-1185">Reference proteome</keyword>
<dbReference type="SUPFAM" id="SSF51735">
    <property type="entry name" value="NAD(P)-binding Rossmann-fold domains"/>
    <property type="match status" value="1"/>
</dbReference>
<name>A0A409Y3S1_9AGAR</name>
<dbReference type="Pfam" id="PF03446">
    <property type="entry name" value="NAD_binding_2"/>
    <property type="match status" value="1"/>
</dbReference>
<accession>A0A409Y3S1</accession>
<dbReference type="SUPFAM" id="SSF48179">
    <property type="entry name" value="6-phosphogluconate dehydrogenase C-terminal domain-like"/>
    <property type="match status" value="1"/>
</dbReference>
<dbReference type="Gene3D" id="1.10.1040.10">
    <property type="entry name" value="N-(1-d-carboxylethyl)-l-norvaline Dehydrogenase, domain 2"/>
    <property type="match status" value="1"/>
</dbReference>
<dbReference type="InterPro" id="IPR013328">
    <property type="entry name" value="6PGD_dom2"/>
</dbReference>
<dbReference type="GO" id="GO:0050661">
    <property type="term" value="F:NADP binding"/>
    <property type="evidence" value="ECO:0007669"/>
    <property type="project" value="InterPro"/>
</dbReference>
<evidence type="ECO:0000256" key="1">
    <source>
        <dbReference type="ARBA" id="ARBA00023002"/>
    </source>
</evidence>
<dbReference type="InterPro" id="IPR015815">
    <property type="entry name" value="HIBADH-related"/>
</dbReference>
<dbReference type="GO" id="GO:0006574">
    <property type="term" value="P:L-valine catabolic process"/>
    <property type="evidence" value="ECO:0007669"/>
    <property type="project" value="TreeGrafter"/>
</dbReference>
<feature type="domain" description="6-phosphogluconate dehydrogenase NADP-binding" evidence="4">
    <location>
        <begin position="8"/>
        <end position="190"/>
    </location>
</feature>
<evidence type="ECO:0000313" key="7">
    <source>
        <dbReference type="Proteomes" id="UP000284706"/>
    </source>
</evidence>
<reference evidence="6 7" key="1">
    <citation type="journal article" date="2018" name="Evol. Lett.">
        <title>Horizontal gene cluster transfer increased hallucinogenic mushroom diversity.</title>
        <authorList>
            <person name="Reynolds H.T."/>
            <person name="Vijayakumar V."/>
            <person name="Gluck-Thaler E."/>
            <person name="Korotkin H.B."/>
            <person name="Matheny P.B."/>
            <person name="Slot J.C."/>
        </authorList>
    </citation>
    <scope>NUCLEOTIDE SEQUENCE [LARGE SCALE GENOMIC DNA]</scope>
    <source>
        <strain evidence="6 7">SRW20</strain>
    </source>
</reference>
<protein>
    <recommendedName>
        <fullName evidence="8">3-hydroxyisobutyrate dehydrogenase</fullName>
    </recommendedName>
</protein>
<dbReference type="GO" id="GO:0051287">
    <property type="term" value="F:NAD binding"/>
    <property type="evidence" value="ECO:0007669"/>
    <property type="project" value="InterPro"/>
</dbReference>
<dbReference type="GO" id="GO:0008442">
    <property type="term" value="F:3-hydroxyisobutyrate dehydrogenase activity"/>
    <property type="evidence" value="ECO:0007669"/>
    <property type="project" value="TreeGrafter"/>
</dbReference>
<dbReference type="Proteomes" id="UP000284706">
    <property type="component" value="Unassembled WGS sequence"/>
</dbReference>
<dbReference type="Gene3D" id="3.40.50.720">
    <property type="entry name" value="NAD(P)-binding Rossmann-like Domain"/>
    <property type="match status" value="1"/>
</dbReference>
<dbReference type="Pfam" id="PF14833">
    <property type="entry name" value="NAD_binding_11"/>
    <property type="match status" value="1"/>
</dbReference>
<keyword evidence="2" id="KW-0520">NAD</keyword>
<proteinExistence type="predicted"/>
<dbReference type="AlphaFoldDB" id="A0A409Y3S1"/>
<evidence type="ECO:0008006" key="8">
    <source>
        <dbReference type="Google" id="ProtNLM"/>
    </source>
</evidence>
<dbReference type="EMBL" id="NHYE01001223">
    <property type="protein sequence ID" value="PPQ97591.1"/>
    <property type="molecule type" value="Genomic_DNA"/>
</dbReference>
<gene>
    <name evidence="6" type="ORF">CVT26_002319</name>
</gene>
<dbReference type="InterPro" id="IPR029154">
    <property type="entry name" value="HIBADH-like_NADP-bd"/>
</dbReference>
<dbReference type="GO" id="GO:0005739">
    <property type="term" value="C:mitochondrion"/>
    <property type="evidence" value="ECO:0007669"/>
    <property type="project" value="TreeGrafter"/>
</dbReference>
<evidence type="ECO:0000259" key="4">
    <source>
        <dbReference type="Pfam" id="PF03446"/>
    </source>
</evidence>
<sequence>MVDFPKSFGWIGLGAMGLPMALQLRKKIPHDRTLFIYDVDSRALERFLADAASQNGEGIRERIVVVQNAREIAENAECVITIVPEGVHVKQVFLTANTGILAAKDLSGKLFIDCSTIDIATSKTINEAITSSYTTHPNHPNPPRFYDAPVSGGTAGASAATLTIMLGCSPTSPDLPRLTHVLSTMGRHIYPTGGPSLGLAAKLSNNYLSGMIALATSEAMNVGMRLGLDPRVLQRCFSTSSGGSWVNDTVNPVPGVCPDAVTSRGQVVTDYGNHFQLQDNNAQVQLMKKDMTLAIEAAKQVGAKLVLADAGLSAYSAASEDPRCRDRDSRVVYRW</sequence>
<comment type="caution">
    <text evidence="6">The sequence shown here is derived from an EMBL/GenBank/DDBJ whole genome shotgun (WGS) entry which is preliminary data.</text>
</comment>
<dbReference type="InterPro" id="IPR036291">
    <property type="entry name" value="NAD(P)-bd_dom_sf"/>
</dbReference>
<dbReference type="InterPro" id="IPR006115">
    <property type="entry name" value="6PGDH_NADP-bd"/>
</dbReference>